<dbReference type="Gene3D" id="3.90.550.10">
    <property type="entry name" value="Spore Coat Polysaccharide Biosynthesis Protein SpsA, Chain A"/>
    <property type="match status" value="1"/>
</dbReference>
<gene>
    <name evidence="2" type="ORF">OFUS_LOCUS24076</name>
</gene>
<dbReference type="OrthoDB" id="2139606at2759"/>
<dbReference type="InterPro" id="IPR001173">
    <property type="entry name" value="Glyco_trans_2-like"/>
</dbReference>
<keyword evidence="3" id="KW-1185">Reference proteome</keyword>
<reference evidence="2" key="1">
    <citation type="submission" date="2022-03" db="EMBL/GenBank/DDBJ databases">
        <authorList>
            <person name="Martin C."/>
        </authorList>
    </citation>
    <scope>NUCLEOTIDE SEQUENCE</scope>
</reference>
<evidence type="ECO:0000313" key="2">
    <source>
        <dbReference type="EMBL" id="CAH1800149.1"/>
    </source>
</evidence>
<dbReference type="Pfam" id="PF00535">
    <property type="entry name" value="Glycos_transf_2"/>
    <property type="match status" value="1"/>
</dbReference>
<dbReference type="PANTHER" id="PTHR15046:SF3">
    <property type="entry name" value="BETA-1,4 N-ACETYLGALACTOSAMINYLTRANSFERASE 2-LIKE"/>
    <property type="match status" value="1"/>
</dbReference>
<dbReference type="InterPro" id="IPR029044">
    <property type="entry name" value="Nucleotide-diphossugar_trans"/>
</dbReference>
<dbReference type="SUPFAM" id="SSF53448">
    <property type="entry name" value="Nucleotide-diphospho-sugar transferases"/>
    <property type="match status" value="1"/>
</dbReference>
<protein>
    <recommendedName>
        <fullName evidence="1">Glycosyltransferase 2-like domain-containing protein</fullName>
    </recommendedName>
</protein>
<dbReference type="Proteomes" id="UP000749559">
    <property type="component" value="Unassembled WGS sequence"/>
</dbReference>
<proteinExistence type="predicted"/>
<accession>A0A8J1XI48</accession>
<sequence length="413" mass="47849">MKSIFIKKTLCKVCTLWMAILTLWTAWNTQGKTTSIDQNKVTHTKSEGNTLNLVEKQNIIDRMHVDEQENQNIYINAENISYEVFELEKTMYTVGFDQLNSCDKTKPETFLNCKPDPPLFKQTGKCLVAKDCVTVVCKTRFRLDMVQGMIESLWKCYPGVQVIITDDNNDNIPKTWQDFLENHTELVAYFQLGDQAGISWGRKFAANLVSTKYFFQIDDDLVFEKSSNLMKLVNILENSDVDIVAGQYGNSNMIGCMTVAWETNNSKSLLHYYKAVYGILVNYPHCYMLDIVQNVYLARTAELMKADPWDSKFKMYEHTDFFLAVKQNRLKTAICLDVELTEISASINSLRTSRTSQKALYMPLTLRKWGLEAWYRHCNPLQYPIENTTNIKYQSKVMVNGTRDFKGHTQRFY</sequence>
<evidence type="ECO:0000313" key="3">
    <source>
        <dbReference type="Proteomes" id="UP000749559"/>
    </source>
</evidence>
<evidence type="ECO:0000259" key="1">
    <source>
        <dbReference type="Pfam" id="PF00535"/>
    </source>
</evidence>
<dbReference type="EMBL" id="CAIIXF020000011">
    <property type="protein sequence ID" value="CAH1800149.1"/>
    <property type="molecule type" value="Genomic_DNA"/>
</dbReference>
<dbReference type="CDD" id="cd00761">
    <property type="entry name" value="Glyco_tranf_GTA_type"/>
    <property type="match status" value="1"/>
</dbReference>
<name>A0A8J1XI48_OWEFU</name>
<feature type="domain" description="Glycosyltransferase 2-like" evidence="1">
    <location>
        <begin position="136"/>
        <end position="250"/>
    </location>
</feature>
<dbReference type="AlphaFoldDB" id="A0A8J1XI48"/>
<dbReference type="PANTHER" id="PTHR15046">
    <property type="entry name" value="GLYCO_TRANS_2-LIKE DOMAIN-CONTAINING PROTEIN"/>
    <property type="match status" value="1"/>
</dbReference>
<organism evidence="2 3">
    <name type="scientific">Owenia fusiformis</name>
    <name type="common">Polychaete worm</name>
    <dbReference type="NCBI Taxonomy" id="6347"/>
    <lineage>
        <taxon>Eukaryota</taxon>
        <taxon>Metazoa</taxon>
        <taxon>Spiralia</taxon>
        <taxon>Lophotrochozoa</taxon>
        <taxon>Annelida</taxon>
        <taxon>Polychaeta</taxon>
        <taxon>Sedentaria</taxon>
        <taxon>Canalipalpata</taxon>
        <taxon>Sabellida</taxon>
        <taxon>Oweniida</taxon>
        <taxon>Oweniidae</taxon>
        <taxon>Owenia</taxon>
    </lineage>
</organism>
<comment type="caution">
    <text evidence="2">The sequence shown here is derived from an EMBL/GenBank/DDBJ whole genome shotgun (WGS) entry which is preliminary data.</text>
</comment>